<reference evidence="3 4" key="1">
    <citation type="submission" date="2013-09" db="EMBL/GenBank/DDBJ databases">
        <title>Complete genome sequence of Corynebacterium doosanense CAU 212(T) (=DSM 45436(T)), isolated from activated sludge.</title>
        <authorList>
            <person name="Schaffert L."/>
            <person name="Albersmeier A."/>
            <person name="Kalinowski J."/>
            <person name="Ruckert C."/>
        </authorList>
    </citation>
    <scope>NUCLEOTIDE SEQUENCE [LARGE SCALE GENOMIC DNA]</scope>
    <source>
        <strain evidence="3 4">CAU 212</strain>
    </source>
</reference>
<feature type="signal peptide" evidence="2">
    <location>
        <begin position="1"/>
        <end position="32"/>
    </location>
</feature>
<name>A0A097IEB5_9CORY</name>
<evidence type="ECO:0000313" key="3">
    <source>
        <dbReference type="EMBL" id="AIT60476.1"/>
    </source>
</evidence>
<accession>A0A097IEB5</accession>
<sequence>MSKLPRHRSLSARRITAGVSATLAAVALTACSDPDQPATPEEQTTTSVEPTTSATETSAETATSTRPSTSETPTSTSKASSADGVTEAREVFSTLAPASLWESFDSCDPTGLEGSYECAGSEVGSFQFFDSKSKAASTTQLITELRSSQVVADTGRFVVGWSTLGTTAVITVVDNDEGQVMQQLVSSDIEDPDKKIEELGLTEPPFDAESAEGAETTAATSTAAEESTPATTSTQSR</sequence>
<proteinExistence type="predicted"/>
<keyword evidence="4" id="KW-1185">Reference proteome</keyword>
<dbReference type="RefSeq" id="WP_018021099.1">
    <property type="nucleotide sequence ID" value="NZ_AQUX01000002.1"/>
</dbReference>
<feature type="region of interest" description="Disordered" evidence="1">
    <location>
        <begin position="32"/>
        <end position="85"/>
    </location>
</feature>
<dbReference type="PROSITE" id="PS51257">
    <property type="entry name" value="PROKAR_LIPOPROTEIN"/>
    <property type="match status" value="1"/>
</dbReference>
<feature type="chain" id="PRO_5001935209" description="Beta-N-acetylglucosaminidase" evidence="2">
    <location>
        <begin position="33"/>
        <end position="237"/>
    </location>
</feature>
<dbReference type="eggNOG" id="ENOG5030547">
    <property type="taxonomic scope" value="Bacteria"/>
</dbReference>
<evidence type="ECO:0000313" key="4">
    <source>
        <dbReference type="Proteomes" id="UP000029914"/>
    </source>
</evidence>
<organism evidence="3 4">
    <name type="scientific">Corynebacterium doosanense CAU 212 = DSM 45436</name>
    <dbReference type="NCBI Taxonomy" id="558173"/>
    <lineage>
        <taxon>Bacteria</taxon>
        <taxon>Bacillati</taxon>
        <taxon>Actinomycetota</taxon>
        <taxon>Actinomycetes</taxon>
        <taxon>Mycobacteriales</taxon>
        <taxon>Corynebacteriaceae</taxon>
        <taxon>Corynebacterium</taxon>
    </lineage>
</organism>
<dbReference type="EMBL" id="CP006764">
    <property type="protein sequence ID" value="AIT60476.1"/>
    <property type="molecule type" value="Genomic_DNA"/>
</dbReference>
<dbReference type="STRING" id="558173.CDOO_03810"/>
<feature type="compositionally biased region" description="Low complexity" evidence="1">
    <location>
        <begin position="39"/>
        <end position="82"/>
    </location>
</feature>
<dbReference type="Proteomes" id="UP000029914">
    <property type="component" value="Chromosome"/>
</dbReference>
<evidence type="ECO:0008006" key="5">
    <source>
        <dbReference type="Google" id="ProtNLM"/>
    </source>
</evidence>
<evidence type="ECO:0000256" key="2">
    <source>
        <dbReference type="SAM" id="SignalP"/>
    </source>
</evidence>
<protein>
    <recommendedName>
        <fullName evidence="5">Beta-N-acetylglucosaminidase</fullName>
    </recommendedName>
</protein>
<evidence type="ECO:0000256" key="1">
    <source>
        <dbReference type="SAM" id="MobiDB-lite"/>
    </source>
</evidence>
<feature type="compositionally biased region" description="Low complexity" evidence="1">
    <location>
        <begin position="211"/>
        <end position="237"/>
    </location>
</feature>
<keyword evidence="2" id="KW-0732">Signal</keyword>
<feature type="region of interest" description="Disordered" evidence="1">
    <location>
        <begin position="188"/>
        <end position="237"/>
    </location>
</feature>
<gene>
    <name evidence="3" type="ORF">CDOO_03810</name>
</gene>
<dbReference type="KEGG" id="cdo:CDOO_03810"/>
<dbReference type="AlphaFoldDB" id="A0A097IEB5"/>
<dbReference type="HOGENOM" id="CLU_100513_0_0_11"/>